<dbReference type="InterPro" id="IPR037185">
    <property type="entry name" value="EmrE-like"/>
</dbReference>
<evidence type="ECO:0000256" key="3">
    <source>
        <dbReference type="ARBA" id="ARBA00022692"/>
    </source>
</evidence>
<keyword evidence="9" id="KW-1185">Reference proteome</keyword>
<dbReference type="EMBL" id="CP036434">
    <property type="protein sequence ID" value="QDV09050.1"/>
    <property type="molecule type" value="Genomic_DNA"/>
</dbReference>
<evidence type="ECO:0000256" key="5">
    <source>
        <dbReference type="ARBA" id="ARBA00023136"/>
    </source>
</evidence>
<feature type="transmembrane region" description="Helical" evidence="6">
    <location>
        <begin position="33"/>
        <end position="51"/>
    </location>
</feature>
<keyword evidence="4 6" id="KW-1133">Transmembrane helix</keyword>
<comment type="similarity">
    <text evidence="2">Belongs to the EamA transporter family.</text>
</comment>
<dbReference type="RefSeq" id="WP_145202763.1">
    <property type="nucleotide sequence ID" value="NZ_CP036434.1"/>
</dbReference>
<dbReference type="AlphaFoldDB" id="A0A518EY86"/>
<feature type="domain" description="EamA" evidence="7">
    <location>
        <begin position="155"/>
        <end position="287"/>
    </location>
</feature>
<dbReference type="PANTHER" id="PTHR32322">
    <property type="entry name" value="INNER MEMBRANE TRANSPORTER"/>
    <property type="match status" value="1"/>
</dbReference>
<reference evidence="8 9" key="1">
    <citation type="submission" date="2019-02" db="EMBL/GenBank/DDBJ databases">
        <title>Deep-cultivation of Planctomycetes and their phenomic and genomic characterization uncovers novel biology.</title>
        <authorList>
            <person name="Wiegand S."/>
            <person name="Jogler M."/>
            <person name="Boedeker C."/>
            <person name="Pinto D."/>
            <person name="Vollmers J."/>
            <person name="Rivas-Marin E."/>
            <person name="Kohn T."/>
            <person name="Peeters S.H."/>
            <person name="Heuer A."/>
            <person name="Rast P."/>
            <person name="Oberbeckmann S."/>
            <person name="Bunk B."/>
            <person name="Jeske O."/>
            <person name="Meyerdierks A."/>
            <person name="Storesund J.E."/>
            <person name="Kallscheuer N."/>
            <person name="Luecker S."/>
            <person name="Lage O.M."/>
            <person name="Pohl T."/>
            <person name="Merkel B.J."/>
            <person name="Hornburger P."/>
            <person name="Mueller R.-W."/>
            <person name="Bruemmer F."/>
            <person name="Labrenz M."/>
            <person name="Spormann A.M."/>
            <person name="Op den Camp H."/>
            <person name="Overmann J."/>
            <person name="Amann R."/>
            <person name="Jetten M.S.M."/>
            <person name="Mascher T."/>
            <person name="Medema M.H."/>
            <person name="Devos D.P."/>
            <person name="Kaster A.-K."/>
            <person name="Ovreas L."/>
            <person name="Rohde M."/>
            <person name="Galperin M.Y."/>
            <person name="Jogler C."/>
        </authorList>
    </citation>
    <scope>NUCLEOTIDE SEQUENCE [LARGE SCALE GENOMIC DNA]</scope>
    <source>
        <strain evidence="8 9">Poly30</strain>
    </source>
</reference>
<evidence type="ECO:0000313" key="9">
    <source>
        <dbReference type="Proteomes" id="UP000320390"/>
    </source>
</evidence>
<accession>A0A518EY86</accession>
<feature type="transmembrane region" description="Helical" evidence="6">
    <location>
        <begin position="63"/>
        <end position="85"/>
    </location>
</feature>
<dbReference type="Pfam" id="PF00892">
    <property type="entry name" value="EamA"/>
    <property type="match status" value="2"/>
</dbReference>
<evidence type="ECO:0000256" key="2">
    <source>
        <dbReference type="ARBA" id="ARBA00007362"/>
    </source>
</evidence>
<comment type="subcellular location">
    <subcellularLocation>
        <location evidence="1">Membrane</location>
        <topology evidence="1">Multi-pass membrane protein</topology>
    </subcellularLocation>
</comment>
<feature type="transmembrane region" description="Helical" evidence="6">
    <location>
        <begin position="155"/>
        <end position="175"/>
    </location>
</feature>
<keyword evidence="5 6" id="KW-0472">Membrane</keyword>
<gene>
    <name evidence="8" type="primary">yijE</name>
    <name evidence="8" type="ORF">Poly30_46070</name>
</gene>
<feature type="domain" description="EamA" evidence="7">
    <location>
        <begin position="8"/>
        <end position="137"/>
    </location>
</feature>
<feature type="transmembrane region" description="Helical" evidence="6">
    <location>
        <begin position="97"/>
        <end position="115"/>
    </location>
</feature>
<keyword evidence="3 6" id="KW-0812">Transmembrane</keyword>
<feature type="transmembrane region" description="Helical" evidence="6">
    <location>
        <begin position="216"/>
        <end position="237"/>
    </location>
</feature>
<name>A0A518EY86_9BACT</name>
<evidence type="ECO:0000313" key="8">
    <source>
        <dbReference type="EMBL" id="QDV09050.1"/>
    </source>
</evidence>
<dbReference type="PANTHER" id="PTHR32322:SF2">
    <property type="entry name" value="EAMA DOMAIN-CONTAINING PROTEIN"/>
    <property type="match status" value="1"/>
</dbReference>
<feature type="transmembrane region" description="Helical" evidence="6">
    <location>
        <begin position="122"/>
        <end position="143"/>
    </location>
</feature>
<sequence length="319" mass="34222">MNRRAFLAPLAVAIIWGVNVPVMKAALAEMHPFLFNAARLTLSAVALGIIDRVERGGRPATRVPWGTILWYGLLSSLAYQVLFLWGMQQTTASNTALIIASGPLWAALFSALYRLERPTGRAGLSLAIAFAGTLLVTTSGAVRGDDAPPTAPNELWGNLTILAAMMTFAWTTVLSKPLLETIPATRLAYLSVLISLPGHWLLALPFLGAVEPARPAYLGAALFYSGVLSTGVAYALWNRSVRTLGPARTATFSYLVPVVALSVAWWFLGEEPTPLQLVGGALVILGLSTRRRPAIPRALENPIMEVPNSSRNPGPNFVE</sequence>
<feature type="transmembrane region" description="Helical" evidence="6">
    <location>
        <begin position="187"/>
        <end position="210"/>
    </location>
</feature>
<dbReference type="InterPro" id="IPR050638">
    <property type="entry name" value="AA-Vitamin_Transporters"/>
</dbReference>
<dbReference type="OrthoDB" id="268600at2"/>
<feature type="transmembrane region" description="Helical" evidence="6">
    <location>
        <begin position="249"/>
        <end position="267"/>
    </location>
</feature>
<protein>
    <submittedName>
        <fullName evidence="8">Putative inner membrane transporter yiJE</fullName>
    </submittedName>
</protein>
<organism evidence="8 9">
    <name type="scientific">Saltatorellus ferox</name>
    <dbReference type="NCBI Taxonomy" id="2528018"/>
    <lineage>
        <taxon>Bacteria</taxon>
        <taxon>Pseudomonadati</taxon>
        <taxon>Planctomycetota</taxon>
        <taxon>Planctomycetia</taxon>
        <taxon>Planctomycetia incertae sedis</taxon>
        <taxon>Saltatorellus</taxon>
    </lineage>
</organism>
<evidence type="ECO:0000256" key="1">
    <source>
        <dbReference type="ARBA" id="ARBA00004141"/>
    </source>
</evidence>
<dbReference type="GO" id="GO:0016020">
    <property type="term" value="C:membrane"/>
    <property type="evidence" value="ECO:0007669"/>
    <property type="project" value="UniProtKB-SubCell"/>
</dbReference>
<dbReference type="SUPFAM" id="SSF103481">
    <property type="entry name" value="Multidrug resistance efflux transporter EmrE"/>
    <property type="match status" value="2"/>
</dbReference>
<evidence type="ECO:0000259" key="7">
    <source>
        <dbReference type="Pfam" id="PF00892"/>
    </source>
</evidence>
<dbReference type="Proteomes" id="UP000320390">
    <property type="component" value="Chromosome"/>
</dbReference>
<evidence type="ECO:0000256" key="4">
    <source>
        <dbReference type="ARBA" id="ARBA00022989"/>
    </source>
</evidence>
<dbReference type="InterPro" id="IPR000620">
    <property type="entry name" value="EamA_dom"/>
</dbReference>
<proteinExistence type="inferred from homology"/>
<evidence type="ECO:0000256" key="6">
    <source>
        <dbReference type="SAM" id="Phobius"/>
    </source>
</evidence>